<dbReference type="InterPro" id="IPR036259">
    <property type="entry name" value="MFS_trans_sf"/>
</dbReference>
<keyword evidence="6 7" id="KW-0472">Membrane</keyword>
<dbReference type="GO" id="GO:0015149">
    <property type="term" value="F:hexose transmembrane transporter activity"/>
    <property type="evidence" value="ECO:0007669"/>
    <property type="project" value="TreeGrafter"/>
</dbReference>
<evidence type="ECO:0000256" key="6">
    <source>
        <dbReference type="ARBA" id="ARBA00023136"/>
    </source>
</evidence>
<reference evidence="9" key="1">
    <citation type="journal article" date="2020" name="Fungal Divers.">
        <title>Resolving the Mortierellaceae phylogeny through synthesis of multi-gene phylogenetics and phylogenomics.</title>
        <authorList>
            <person name="Vandepol N."/>
            <person name="Liber J."/>
            <person name="Desiro A."/>
            <person name="Na H."/>
            <person name="Kennedy M."/>
            <person name="Barry K."/>
            <person name="Grigoriev I.V."/>
            <person name="Miller A.N."/>
            <person name="O'Donnell K."/>
            <person name="Stajich J.E."/>
            <person name="Bonito G."/>
        </authorList>
    </citation>
    <scope>NUCLEOTIDE SEQUENCE</scope>
    <source>
        <strain evidence="9">NRRL 2769</strain>
    </source>
</reference>
<dbReference type="GO" id="GO:0016020">
    <property type="term" value="C:membrane"/>
    <property type="evidence" value="ECO:0007669"/>
    <property type="project" value="UniProtKB-SubCell"/>
</dbReference>
<evidence type="ECO:0000256" key="5">
    <source>
        <dbReference type="ARBA" id="ARBA00022989"/>
    </source>
</evidence>
<evidence type="ECO:0000259" key="8">
    <source>
        <dbReference type="PROSITE" id="PS50850"/>
    </source>
</evidence>
<dbReference type="Proteomes" id="UP000703661">
    <property type="component" value="Unassembled WGS sequence"/>
</dbReference>
<feature type="transmembrane region" description="Helical" evidence="7">
    <location>
        <begin position="396"/>
        <end position="416"/>
    </location>
</feature>
<feature type="transmembrane region" description="Helical" evidence="7">
    <location>
        <begin position="105"/>
        <end position="127"/>
    </location>
</feature>
<evidence type="ECO:0000313" key="9">
    <source>
        <dbReference type="EMBL" id="KAG0021669.1"/>
    </source>
</evidence>
<dbReference type="InterPro" id="IPR045263">
    <property type="entry name" value="GLUT"/>
</dbReference>
<dbReference type="Pfam" id="PF00083">
    <property type="entry name" value="Sugar_tr"/>
    <property type="match status" value="2"/>
</dbReference>
<dbReference type="InterPro" id="IPR005829">
    <property type="entry name" value="Sugar_transporter_CS"/>
</dbReference>
<organism evidence="9 10">
    <name type="scientific">Entomortierella chlamydospora</name>
    <dbReference type="NCBI Taxonomy" id="101097"/>
    <lineage>
        <taxon>Eukaryota</taxon>
        <taxon>Fungi</taxon>
        <taxon>Fungi incertae sedis</taxon>
        <taxon>Mucoromycota</taxon>
        <taxon>Mortierellomycotina</taxon>
        <taxon>Mortierellomycetes</taxon>
        <taxon>Mortierellales</taxon>
        <taxon>Mortierellaceae</taxon>
        <taxon>Entomortierella</taxon>
    </lineage>
</organism>
<evidence type="ECO:0000256" key="1">
    <source>
        <dbReference type="ARBA" id="ARBA00004141"/>
    </source>
</evidence>
<evidence type="ECO:0000256" key="4">
    <source>
        <dbReference type="ARBA" id="ARBA00022692"/>
    </source>
</evidence>
<dbReference type="PANTHER" id="PTHR23503">
    <property type="entry name" value="SOLUTE CARRIER FAMILY 2"/>
    <property type="match status" value="1"/>
</dbReference>
<dbReference type="InterPro" id="IPR020846">
    <property type="entry name" value="MFS_dom"/>
</dbReference>
<accession>A0A9P6N2T5</accession>
<keyword evidence="4 7" id="KW-0812">Transmembrane</keyword>
<dbReference type="PROSITE" id="PS50850">
    <property type="entry name" value="MFS"/>
    <property type="match status" value="1"/>
</dbReference>
<keyword evidence="3" id="KW-0813">Transport</keyword>
<evidence type="ECO:0000256" key="2">
    <source>
        <dbReference type="ARBA" id="ARBA00010992"/>
    </source>
</evidence>
<keyword evidence="10" id="KW-1185">Reference proteome</keyword>
<feature type="transmembrane region" description="Helical" evidence="7">
    <location>
        <begin position="304"/>
        <end position="326"/>
    </location>
</feature>
<comment type="subcellular location">
    <subcellularLocation>
        <location evidence="1">Membrane</location>
        <topology evidence="1">Multi-pass membrane protein</topology>
    </subcellularLocation>
</comment>
<name>A0A9P6N2T5_9FUNG</name>
<comment type="similarity">
    <text evidence="2">Belongs to the major facilitator superfamily. Sugar transporter (TC 2.A.1.1) family.</text>
</comment>
<feature type="transmembrane region" description="Helical" evidence="7">
    <location>
        <begin position="422"/>
        <end position="441"/>
    </location>
</feature>
<dbReference type="SUPFAM" id="SSF103473">
    <property type="entry name" value="MFS general substrate transporter"/>
    <property type="match status" value="1"/>
</dbReference>
<dbReference type="PANTHER" id="PTHR23503:SF8">
    <property type="entry name" value="FACILITATED GLUCOSE TRANSPORTER PROTEIN 1"/>
    <property type="match status" value="1"/>
</dbReference>
<dbReference type="EMBL" id="JAAAID010000146">
    <property type="protein sequence ID" value="KAG0021669.1"/>
    <property type="molecule type" value="Genomic_DNA"/>
</dbReference>
<evidence type="ECO:0000313" key="10">
    <source>
        <dbReference type="Proteomes" id="UP000703661"/>
    </source>
</evidence>
<feature type="transmembrane region" description="Helical" evidence="7">
    <location>
        <begin position="133"/>
        <end position="151"/>
    </location>
</feature>
<dbReference type="InterPro" id="IPR003663">
    <property type="entry name" value="Sugar/inositol_transpt"/>
</dbReference>
<proteinExistence type="inferred from homology"/>
<dbReference type="PROSITE" id="PS00217">
    <property type="entry name" value="SUGAR_TRANSPORT_2"/>
    <property type="match status" value="1"/>
</dbReference>
<feature type="domain" description="Major facilitator superfamily (MFS) profile" evidence="8">
    <location>
        <begin position="9"/>
        <end position="449"/>
    </location>
</feature>
<feature type="transmembrane region" description="Helical" evidence="7">
    <location>
        <begin position="73"/>
        <end position="93"/>
    </location>
</feature>
<feature type="transmembrane region" description="Helical" evidence="7">
    <location>
        <begin position="359"/>
        <end position="384"/>
    </location>
</feature>
<feature type="transmembrane region" description="Helical" evidence="7">
    <location>
        <begin position="333"/>
        <end position="353"/>
    </location>
</feature>
<dbReference type="InterPro" id="IPR005828">
    <property type="entry name" value="MFS_sugar_transport-like"/>
</dbReference>
<evidence type="ECO:0000256" key="7">
    <source>
        <dbReference type="SAM" id="Phobius"/>
    </source>
</evidence>
<dbReference type="AlphaFoldDB" id="A0A9P6N2T5"/>
<keyword evidence="5 7" id="KW-1133">Transmembrane helix</keyword>
<protein>
    <recommendedName>
        <fullName evidence="8">Major facilitator superfamily (MFS) profile domain-containing protein</fullName>
    </recommendedName>
</protein>
<gene>
    <name evidence="9" type="ORF">BGZ80_001928</name>
</gene>
<evidence type="ECO:0000256" key="3">
    <source>
        <dbReference type="ARBA" id="ARBA00022448"/>
    </source>
</evidence>
<dbReference type="Gene3D" id="1.20.1250.20">
    <property type="entry name" value="MFS general substrate transporter like domains"/>
    <property type="match status" value="2"/>
</dbReference>
<dbReference type="PRINTS" id="PR00171">
    <property type="entry name" value="SUGRTRNSPORT"/>
</dbReference>
<comment type="caution">
    <text evidence="9">The sequence shown here is derived from an EMBL/GenBank/DDBJ whole genome shotgun (WGS) entry which is preliminary data.</text>
</comment>
<feature type="transmembrane region" description="Helical" evidence="7">
    <location>
        <begin position="270"/>
        <end position="292"/>
    </location>
</feature>
<sequence>MATPALIFNALTIVLGSFQYGHHIGELNSPQKVITTCPEPSFPDPATLGNYLDDYVETDGSLPSCIPMTNAEWSVLVATLTLGGLIGALFVGAKLADRWGRRNAMMINNASLSIGSIVMGCASSYTAMLVGRFFVGVGCGVVTVIVPMYLAEISPPELRGSLESPRFLLLQPGSAAKAKRALQILRGRQDVTKEIRDWTRQDDRAIAEEESQLGTSPLLNDPSESLLVGGAGSQGEDEQPLQPRTFNARNSGHVISMAEFVSMPRFRRPILILLLVQLSQQLSGINGVIFYSTAIMSQILPSSGAMITVYISIVNTIMTLIAAYLMDRANRRTLLLTSGVTMAASSFLLATSLNYEIPMLSAFSIIAFVASFAIGLGPIPFLIIPEVVDTTAVASASSFALSVNFTSNFIVSAMFLKLQEWWGGNVFYFFFACLAALTIGMNKIIPETKGKTPEEVARSWLSSHIH</sequence>